<dbReference type="PROSITE" id="PS50297">
    <property type="entry name" value="ANK_REP_REGION"/>
    <property type="match status" value="2"/>
</dbReference>
<dbReference type="InterPro" id="IPR002048">
    <property type="entry name" value="EF_hand_dom"/>
</dbReference>
<dbReference type="PANTHER" id="PTHR44329:SF298">
    <property type="entry name" value="MIXED LINEAGE KINASE DOMAIN-LIKE PROTEIN"/>
    <property type="match status" value="1"/>
</dbReference>
<dbReference type="InterPro" id="IPR051681">
    <property type="entry name" value="Ser/Thr_Kinases-Pseudokinases"/>
</dbReference>
<dbReference type="PROSITE" id="PS50222">
    <property type="entry name" value="EF_HAND_2"/>
    <property type="match status" value="1"/>
</dbReference>
<keyword evidence="2" id="KW-0723">Serine/threonine-protein kinase</keyword>
<dbReference type="GO" id="GO:0005509">
    <property type="term" value="F:calcium ion binding"/>
    <property type="evidence" value="ECO:0007669"/>
    <property type="project" value="InterPro"/>
</dbReference>
<feature type="binding site" evidence="6">
    <location>
        <position position="307"/>
    </location>
    <ligand>
        <name>ATP</name>
        <dbReference type="ChEBI" id="CHEBI:30616"/>
    </ligand>
</feature>
<dbReference type="SMART" id="SM00220">
    <property type="entry name" value="S_TKc"/>
    <property type="match status" value="1"/>
</dbReference>
<dbReference type="AlphaFoldDB" id="A0AAV9IBL9"/>
<dbReference type="SUPFAM" id="SSF56112">
    <property type="entry name" value="Protein kinase-like (PK-like)"/>
    <property type="match status" value="1"/>
</dbReference>
<dbReference type="PROSITE" id="PS50011">
    <property type="entry name" value="PROTEIN_KINASE_DOM"/>
    <property type="match status" value="1"/>
</dbReference>
<feature type="repeat" description="ANK" evidence="5">
    <location>
        <begin position="747"/>
        <end position="779"/>
    </location>
</feature>
<feature type="domain" description="Protein kinase" evidence="8">
    <location>
        <begin position="280"/>
        <end position="573"/>
    </location>
</feature>
<comment type="caution">
    <text evidence="10">The sequence shown here is derived from an EMBL/GenBank/DDBJ whole genome shotgun (WGS) entry which is preliminary data.</text>
</comment>
<keyword evidence="11" id="KW-1185">Reference proteome</keyword>
<dbReference type="InterPro" id="IPR000719">
    <property type="entry name" value="Prot_kinase_dom"/>
</dbReference>
<feature type="repeat" description="ANK" evidence="5">
    <location>
        <begin position="641"/>
        <end position="673"/>
    </location>
</feature>
<feature type="coiled-coil region" evidence="7">
    <location>
        <begin position="562"/>
        <end position="589"/>
    </location>
</feature>
<dbReference type="EMBL" id="JANCYU010000025">
    <property type="protein sequence ID" value="KAK4524644.1"/>
    <property type="molecule type" value="Genomic_DNA"/>
</dbReference>
<evidence type="ECO:0000256" key="1">
    <source>
        <dbReference type="ARBA" id="ARBA00005843"/>
    </source>
</evidence>
<dbReference type="GO" id="GO:0004674">
    <property type="term" value="F:protein serine/threonine kinase activity"/>
    <property type="evidence" value="ECO:0007669"/>
    <property type="project" value="UniProtKB-KW"/>
</dbReference>
<protein>
    <recommendedName>
        <fullName evidence="12">Serine/threonine protein kinase</fullName>
    </recommendedName>
</protein>
<dbReference type="GO" id="GO:0005524">
    <property type="term" value="F:ATP binding"/>
    <property type="evidence" value="ECO:0007669"/>
    <property type="project" value="UniProtKB-UniRule"/>
</dbReference>
<proteinExistence type="inferred from homology"/>
<accession>A0AAV9IBL9</accession>
<dbReference type="PROSITE" id="PS00108">
    <property type="entry name" value="PROTEIN_KINASE_ST"/>
    <property type="match status" value="1"/>
</dbReference>
<dbReference type="PROSITE" id="PS50088">
    <property type="entry name" value="ANK_REPEAT"/>
    <property type="match status" value="2"/>
</dbReference>
<evidence type="ECO:0000259" key="9">
    <source>
        <dbReference type="PROSITE" id="PS50222"/>
    </source>
</evidence>
<dbReference type="PANTHER" id="PTHR44329">
    <property type="entry name" value="SERINE/THREONINE-PROTEIN KINASE TNNI3K-RELATED"/>
    <property type="match status" value="1"/>
</dbReference>
<evidence type="ECO:0000256" key="6">
    <source>
        <dbReference type="PROSITE-ProRule" id="PRU10141"/>
    </source>
</evidence>
<dbReference type="SUPFAM" id="SSF48403">
    <property type="entry name" value="Ankyrin repeat"/>
    <property type="match status" value="1"/>
</dbReference>
<dbReference type="CDD" id="cd13999">
    <property type="entry name" value="STKc_MAP3K-like"/>
    <property type="match status" value="1"/>
</dbReference>
<dbReference type="Pfam" id="PF12796">
    <property type="entry name" value="Ank_2"/>
    <property type="match status" value="2"/>
</dbReference>
<feature type="domain" description="EF-hand" evidence="9">
    <location>
        <begin position="117"/>
        <end position="152"/>
    </location>
</feature>
<evidence type="ECO:0008006" key="12">
    <source>
        <dbReference type="Google" id="ProtNLM"/>
    </source>
</evidence>
<reference evidence="10 11" key="1">
    <citation type="submission" date="2022-07" db="EMBL/GenBank/DDBJ databases">
        <title>Genome-wide signatures of adaptation to extreme environments.</title>
        <authorList>
            <person name="Cho C.H."/>
            <person name="Yoon H.S."/>
        </authorList>
    </citation>
    <scope>NUCLEOTIDE SEQUENCE [LARGE SCALE GENOMIC DNA]</scope>
    <source>
        <strain evidence="10 11">108.79 E11</strain>
    </source>
</reference>
<keyword evidence="2" id="KW-0418">Kinase</keyword>
<dbReference type="Gene3D" id="1.10.510.10">
    <property type="entry name" value="Transferase(Phosphotransferase) domain 1"/>
    <property type="match status" value="1"/>
</dbReference>
<dbReference type="InterPro" id="IPR017441">
    <property type="entry name" value="Protein_kinase_ATP_BS"/>
</dbReference>
<dbReference type="PRINTS" id="PR01415">
    <property type="entry name" value="ANKYRIN"/>
</dbReference>
<evidence type="ECO:0000256" key="4">
    <source>
        <dbReference type="ARBA" id="ARBA00022840"/>
    </source>
</evidence>
<dbReference type="PROSITE" id="PS00107">
    <property type="entry name" value="PROTEIN_KINASE_ATP"/>
    <property type="match status" value="1"/>
</dbReference>
<evidence type="ECO:0000256" key="3">
    <source>
        <dbReference type="ARBA" id="ARBA00022741"/>
    </source>
</evidence>
<evidence type="ECO:0000259" key="8">
    <source>
        <dbReference type="PROSITE" id="PS50011"/>
    </source>
</evidence>
<dbReference type="InterPro" id="IPR008271">
    <property type="entry name" value="Ser/Thr_kinase_AS"/>
</dbReference>
<dbReference type="Gene3D" id="1.10.238.10">
    <property type="entry name" value="EF-hand"/>
    <property type="match status" value="1"/>
</dbReference>
<gene>
    <name evidence="10" type="ORF">GAYE_SCF05G2545</name>
</gene>
<keyword evidence="2" id="KW-0808">Transferase</keyword>
<dbReference type="InterPro" id="IPR002110">
    <property type="entry name" value="Ankyrin_rpt"/>
</dbReference>
<dbReference type="Pfam" id="PF07714">
    <property type="entry name" value="PK_Tyr_Ser-Thr"/>
    <property type="match status" value="1"/>
</dbReference>
<dbReference type="InterPro" id="IPR036770">
    <property type="entry name" value="Ankyrin_rpt-contain_sf"/>
</dbReference>
<dbReference type="InterPro" id="IPR001245">
    <property type="entry name" value="Ser-Thr/Tyr_kinase_cat_dom"/>
</dbReference>
<comment type="similarity">
    <text evidence="1">Belongs to the protein kinase superfamily. TKL Ser/Thr protein kinase family.</text>
</comment>
<keyword evidence="3 6" id="KW-0547">Nucleotide-binding</keyword>
<sequence>MNRARSVLSFGSVTNERQQNTVLGESKENFTGDVDSTAKEPVEVDLLELRNIRDRLDSLQVENDSISKETFLQVVLDSTEHDKTEAEGFFELLDVRNLGNISLQRFISGYSLFCRITQSERIRYLFYMFDEDNDGFFKFSDLEDLQLFIHKYFVARGYSMENEKSFSEDIWHSSLNEDSAGKNSVEHRISFQDFRRLAQSSPVLTSFLQHLDQLIGPTNGTLRETKEGDLLALELERISTSRNLTSTGITSEEDKTTKTSIRRTKRENFSSPFAIDYESLTFVRKIGKGSFAEVWAGQWLHMPVAIKVFGSLEYEEEDDTMSCSELRMKNFLAEVETLSQLRHPNVLLYMGACIDPEKPLCIVSELFNGGSVYDYLHGLNAKPFSTTQATFVALGVARGMHYLHSSIPIVLHRDLKSSNVLVDKHLNHVVICDFGLSILADNRSQSTRKKKTAKQSFGTPYTMAPEVMLGETYRAYSDVYSFSILLWEIFTGRQPFAGLKPIQMMFQVSEGKRPPLVRGSEEFSESPEDLDSVPDAQLIVPRRIAKLIKRGWNAEPEKRPAFEEILLELEQFQTEISSASEENNSINQIEAERLGFDHSSKEVIELQRCMTLMNAVAKNDIPTVEQHLAKYPQDIHFADYDQRTPLHIAASEGYVDMARLLMRNGAKLAVSDRWQRTPLDDAISNKHYKVVELFKQFVKDESWKNHPQQTSTLVICLELMDAVFRGDVDRVALLLEAGAPVNYSDYDRRTPLHVAASEGHADVVSLLLQYGAKTNKIDRWGSTPIDDAKRGHFEDCYQILKRASSSNG</sequence>
<evidence type="ECO:0000256" key="7">
    <source>
        <dbReference type="SAM" id="Coils"/>
    </source>
</evidence>
<evidence type="ECO:0000256" key="5">
    <source>
        <dbReference type="PROSITE-ProRule" id="PRU00023"/>
    </source>
</evidence>
<evidence type="ECO:0000313" key="11">
    <source>
        <dbReference type="Proteomes" id="UP001300502"/>
    </source>
</evidence>
<dbReference type="SMART" id="SM00248">
    <property type="entry name" value="ANK"/>
    <property type="match status" value="4"/>
</dbReference>
<dbReference type="SUPFAM" id="SSF47473">
    <property type="entry name" value="EF-hand"/>
    <property type="match status" value="1"/>
</dbReference>
<dbReference type="InterPro" id="IPR011009">
    <property type="entry name" value="Kinase-like_dom_sf"/>
</dbReference>
<keyword evidence="5" id="KW-0040">ANK repeat</keyword>
<dbReference type="Gene3D" id="1.25.40.20">
    <property type="entry name" value="Ankyrin repeat-containing domain"/>
    <property type="match status" value="2"/>
</dbReference>
<evidence type="ECO:0000313" key="10">
    <source>
        <dbReference type="EMBL" id="KAK4524644.1"/>
    </source>
</evidence>
<organism evidence="10 11">
    <name type="scientific">Galdieria yellowstonensis</name>
    <dbReference type="NCBI Taxonomy" id="3028027"/>
    <lineage>
        <taxon>Eukaryota</taxon>
        <taxon>Rhodophyta</taxon>
        <taxon>Bangiophyceae</taxon>
        <taxon>Galdieriales</taxon>
        <taxon>Galdieriaceae</taxon>
        <taxon>Galdieria</taxon>
    </lineage>
</organism>
<name>A0AAV9IBL9_9RHOD</name>
<keyword evidence="4 6" id="KW-0067">ATP-binding</keyword>
<dbReference type="Gene3D" id="3.30.200.20">
    <property type="entry name" value="Phosphorylase Kinase, domain 1"/>
    <property type="match status" value="1"/>
</dbReference>
<keyword evidence="7" id="KW-0175">Coiled coil</keyword>
<dbReference type="InterPro" id="IPR011992">
    <property type="entry name" value="EF-hand-dom_pair"/>
</dbReference>
<dbReference type="Proteomes" id="UP001300502">
    <property type="component" value="Unassembled WGS sequence"/>
</dbReference>
<evidence type="ECO:0000256" key="2">
    <source>
        <dbReference type="ARBA" id="ARBA00022527"/>
    </source>
</evidence>